<feature type="domain" description="YgjP-like metallopeptidase" evidence="1">
    <location>
        <begin position="30"/>
        <end position="235"/>
    </location>
</feature>
<evidence type="ECO:0000313" key="3">
    <source>
        <dbReference type="Proteomes" id="UP000000663"/>
    </source>
</evidence>
<accession>Q0W5N7</accession>
<dbReference type="OrthoDB" id="308128at2157"/>
<dbReference type="Proteomes" id="UP000000663">
    <property type="component" value="Chromosome"/>
</dbReference>
<sequence length="242" mass="27495">MGLSTSEPGSIRYGAETISFSIVRSPRRKTACITVYPSGEVRLTVPARTSEAQARRYVEQKAGWVLGKLKAFEAQGARDVKKRYVDGEIFLFLGREYALQISRGPEPLVTLGDKTLNVFVQDPGDREAIRSAVFGWYRFQAETYLREPVASYARALDVFPPPFKVKNQSKRWGSCTAKNLLNFNLKIVMAPLEQLEYVAAHEVCHIKVKDHSPRYWAVLKSIMPDCDTRKKALKTEGWKYEL</sequence>
<dbReference type="CDD" id="cd07344">
    <property type="entry name" value="M48_yhfN_like"/>
    <property type="match status" value="1"/>
</dbReference>
<keyword evidence="3" id="KW-1185">Reference proteome</keyword>
<reference evidence="2 3" key="1">
    <citation type="journal article" date="2006" name="Science">
        <title>Genome of rice cluster I archaea -- the key methane producers in the rice rhizosphere.</title>
        <authorList>
            <person name="Erkel C."/>
            <person name="Kube M."/>
            <person name="Reinhardt R."/>
            <person name="Liesack W."/>
        </authorList>
    </citation>
    <scope>NUCLEOTIDE SEQUENCE [LARGE SCALE GENOMIC DNA]</scope>
    <source>
        <strain evidence="3">DSM 22066 / NBRC 105507 / MRE50</strain>
    </source>
</reference>
<evidence type="ECO:0000313" key="2">
    <source>
        <dbReference type="EMBL" id="CAJ36306.1"/>
    </source>
</evidence>
<dbReference type="EMBL" id="AM114193">
    <property type="protein sequence ID" value="CAJ36306.1"/>
    <property type="molecule type" value="Genomic_DNA"/>
</dbReference>
<dbReference type="PANTHER" id="PTHR30399:SF1">
    <property type="entry name" value="UTP PYROPHOSPHATASE"/>
    <property type="match status" value="1"/>
</dbReference>
<name>Q0W5N7_METAR</name>
<gene>
    <name evidence="2" type="ORF">RCIX966</name>
</gene>
<dbReference type="STRING" id="351160.RCIX966"/>
<dbReference type="KEGG" id="rci:RCIX966"/>
<dbReference type="AlphaFoldDB" id="Q0W5N7"/>
<dbReference type="PANTHER" id="PTHR30399">
    <property type="entry name" value="UNCHARACTERIZED PROTEIN YGJP"/>
    <property type="match status" value="1"/>
</dbReference>
<dbReference type="RefSeq" id="WP_012036214.1">
    <property type="nucleotide sequence ID" value="NC_009464.1"/>
</dbReference>
<dbReference type="Pfam" id="PF01863">
    <property type="entry name" value="YgjP-like"/>
    <property type="match status" value="1"/>
</dbReference>
<dbReference type="InterPro" id="IPR053136">
    <property type="entry name" value="UTP_pyrophosphatase-like"/>
</dbReference>
<proteinExistence type="predicted"/>
<evidence type="ECO:0000259" key="1">
    <source>
        <dbReference type="Pfam" id="PF01863"/>
    </source>
</evidence>
<dbReference type="InterPro" id="IPR002725">
    <property type="entry name" value="YgjP-like_metallopeptidase"/>
</dbReference>
<dbReference type="Gene3D" id="3.30.2010.10">
    <property type="entry name" value="Metalloproteases ('zincins'), catalytic domain"/>
    <property type="match status" value="1"/>
</dbReference>
<organism evidence="2 3">
    <name type="scientific">Methanocella arvoryzae (strain DSM 22066 / NBRC 105507 / MRE50)</name>
    <dbReference type="NCBI Taxonomy" id="351160"/>
    <lineage>
        <taxon>Archaea</taxon>
        <taxon>Methanobacteriati</taxon>
        <taxon>Methanobacteriota</taxon>
        <taxon>Stenosarchaea group</taxon>
        <taxon>Methanomicrobia</taxon>
        <taxon>Methanocellales</taxon>
        <taxon>Methanocellaceae</taxon>
        <taxon>Methanocella</taxon>
    </lineage>
</organism>
<dbReference type="eggNOG" id="arCOG02625">
    <property type="taxonomic scope" value="Archaea"/>
</dbReference>
<protein>
    <recommendedName>
        <fullName evidence="1">YgjP-like metallopeptidase domain-containing protein</fullName>
    </recommendedName>
</protein>
<dbReference type="GeneID" id="5145133"/>